<keyword evidence="4" id="KW-0472">Membrane</keyword>
<reference evidence="9" key="1">
    <citation type="submission" date="2021-02" db="EMBL/GenBank/DDBJ databases">
        <authorList>
            <person name="Nowell W R."/>
        </authorList>
    </citation>
    <scope>NUCLEOTIDE SEQUENCE</scope>
</reference>
<evidence type="ECO:0000256" key="7">
    <source>
        <dbReference type="SAM" id="SignalP"/>
    </source>
</evidence>
<feature type="signal peptide" evidence="7">
    <location>
        <begin position="1"/>
        <end position="17"/>
    </location>
</feature>
<dbReference type="PANTHER" id="PTHR44176">
    <property type="entry name" value="DNAJ HOMOLOG SUBFAMILY C MEMBER 25"/>
    <property type="match status" value="1"/>
</dbReference>
<dbReference type="GO" id="GO:0006457">
    <property type="term" value="P:protein folding"/>
    <property type="evidence" value="ECO:0007669"/>
    <property type="project" value="InterPro"/>
</dbReference>
<dbReference type="InterPro" id="IPR001623">
    <property type="entry name" value="DnaJ_domain"/>
</dbReference>
<dbReference type="PRINTS" id="PR00625">
    <property type="entry name" value="JDOMAIN"/>
</dbReference>
<evidence type="ECO:0000313" key="9">
    <source>
        <dbReference type="EMBL" id="CAF1148214.1"/>
    </source>
</evidence>
<dbReference type="CDD" id="cd06257">
    <property type="entry name" value="DnaJ"/>
    <property type="match status" value="1"/>
</dbReference>
<evidence type="ECO:0000256" key="6">
    <source>
        <dbReference type="ARBA" id="ARBA00024193"/>
    </source>
</evidence>
<dbReference type="FunFam" id="1.10.287.110:FF:000036">
    <property type="entry name" value="dnaJ homolog subfamily C member 25"/>
    <property type="match status" value="1"/>
</dbReference>
<dbReference type="Gene3D" id="1.10.287.110">
    <property type="entry name" value="DnaJ domain"/>
    <property type="match status" value="1"/>
</dbReference>
<name>A0A814SHM5_9BILA</name>
<evidence type="ECO:0000256" key="4">
    <source>
        <dbReference type="ARBA" id="ARBA00023136"/>
    </source>
</evidence>
<evidence type="ECO:0000256" key="1">
    <source>
        <dbReference type="ARBA" id="ARBA00004141"/>
    </source>
</evidence>
<dbReference type="GO" id="GO:0005789">
    <property type="term" value="C:endoplasmic reticulum membrane"/>
    <property type="evidence" value="ECO:0007669"/>
    <property type="project" value="TreeGrafter"/>
</dbReference>
<proteinExistence type="inferred from homology"/>
<dbReference type="SMART" id="SM00271">
    <property type="entry name" value="DnaJ"/>
    <property type="match status" value="1"/>
</dbReference>
<dbReference type="OrthoDB" id="270167at2759"/>
<dbReference type="InterPro" id="IPR044632">
    <property type="entry name" value="DNAJC25-like"/>
</dbReference>
<dbReference type="SUPFAM" id="SSF46565">
    <property type="entry name" value="Chaperone J-domain"/>
    <property type="match status" value="1"/>
</dbReference>
<keyword evidence="2" id="KW-0812">Transmembrane</keyword>
<organism evidence="9 11">
    <name type="scientific">Didymodactylos carnosus</name>
    <dbReference type="NCBI Taxonomy" id="1234261"/>
    <lineage>
        <taxon>Eukaryota</taxon>
        <taxon>Metazoa</taxon>
        <taxon>Spiralia</taxon>
        <taxon>Gnathifera</taxon>
        <taxon>Rotifera</taxon>
        <taxon>Eurotatoria</taxon>
        <taxon>Bdelloidea</taxon>
        <taxon>Philodinida</taxon>
        <taxon>Philodinidae</taxon>
        <taxon>Didymodactylos</taxon>
    </lineage>
</organism>
<evidence type="ECO:0000256" key="3">
    <source>
        <dbReference type="ARBA" id="ARBA00022989"/>
    </source>
</evidence>
<keyword evidence="3" id="KW-1133">Transmembrane helix</keyword>
<protein>
    <recommendedName>
        <fullName evidence="8">J domain-containing protein</fullName>
    </recommendedName>
</protein>
<comment type="subcellular location">
    <subcellularLocation>
        <location evidence="1">Membrane</location>
        <topology evidence="1">Multi-pass membrane protein</topology>
    </subcellularLocation>
</comment>
<dbReference type="Pfam" id="PF00226">
    <property type="entry name" value="DnaJ"/>
    <property type="match status" value="1"/>
</dbReference>
<dbReference type="EMBL" id="CAJNOQ010006813">
    <property type="protein sequence ID" value="CAF1148214.1"/>
    <property type="molecule type" value="Genomic_DNA"/>
</dbReference>
<dbReference type="InterPro" id="IPR036869">
    <property type="entry name" value="J_dom_sf"/>
</dbReference>
<comment type="caution">
    <text evidence="9">The sequence shown here is derived from an EMBL/GenBank/DDBJ whole genome shotgun (WGS) entry which is preliminary data.</text>
</comment>
<keyword evidence="7" id="KW-0732">Signal</keyword>
<keyword evidence="11" id="KW-1185">Reference proteome</keyword>
<feature type="non-terminal residue" evidence="9">
    <location>
        <position position="1"/>
    </location>
</feature>
<accession>A0A814SHM5</accession>
<comment type="similarity">
    <text evidence="6">Belongs to the DNAJC25 family.</text>
</comment>
<dbReference type="Proteomes" id="UP000663829">
    <property type="component" value="Unassembled WGS sequence"/>
</dbReference>
<dbReference type="AlphaFoldDB" id="A0A814SHM5"/>
<evidence type="ECO:0000256" key="2">
    <source>
        <dbReference type="ARBA" id="ARBA00022692"/>
    </source>
</evidence>
<dbReference type="PROSITE" id="PS50076">
    <property type="entry name" value="DNAJ_2"/>
    <property type="match status" value="1"/>
</dbReference>
<feature type="domain" description="J" evidence="8">
    <location>
        <begin position="28"/>
        <end position="96"/>
    </location>
</feature>
<gene>
    <name evidence="9" type="ORF">GPM918_LOCUS21040</name>
    <name evidence="10" type="ORF">SRO942_LOCUS21037</name>
</gene>
<evidence type="ECO:0000256" key="5">
    <source>
        <dbReference type="ARBA" id="ARBA00023186"/>
    </source>
</evidence>
<dbReference type="Proteomes" id="UP000681722">
    <property type="component" value="Unassembled WGS sequence"/>
</dbReference>
<sequence>MFHVLILFLSLATTANGLIDGLYCGKESCYDLLNVTRDASRQDIVKAYRRLAKKYHPDMAKNTQDRAIFTEKFRSFANAYEILRDEETRLDYDKMLDNPQDYYGHYYRYYRHRYAPKVDVRIVIVLLISVISVIQYYGQYSNYHSAIDYFVTVPKYRIQAQEIAKQEGLLSDTSRNRKRGNKTLNKQEEETILKQIVEQKLDIKGGYRKP</sequence>
<keyword evidence="5" id="KW-0143">Chaperone</keyword>
<evidence type="ECO:0000313" key="11">
    <source>
        <dbReference type="Proteomes" id="UP000663829"/>
    </source>
</evidence>
<feature type="chain" id="PRO_5035602728" description="J domain-containing protein" evidence="7">
    <location>
        <begin position="18"/>
        <end position="210"/>
    </location>
</feature>
<evidence type="ECO:0000259" key="8">
    <source>
        <dbReference type="PROSITE" id="PS50076"/>
    </source>
</evidence>
<dbReference type="EMBL" id="CAJOBC010006813">
    <property type="protein sequence ID" value="CAF3911755.1"/>
    <property type="molecule type" value="Genomic_DNA"/>
</dbReference>
<dbReference type="PANTHER" id="PTHR44176:SF1">
    <property type="entry name" value="DNAJ HOMOLOG SUBFAMILY C MEMBER 25"/>
    <property type="match status" value="1"/>
</dbReference>
<evidence type="ECO:0000313" key="10">
    <source>
        <dbReference type="EMBL" id="CAF3911755.1"/>
    </source>
</evidence>